<dbReference type="NCBIfam" id="NF038290">
    <property type="entry name" value="repM_Acin"/>
    <property type="match status" value="1"/>
</dbReference>
<dbReference type="AlphaFoldDB" id="A0A1B8QGE5"/>
<proteinExistence type="inferred from homology"/>
<evidence type="ECO:0000256" key="1">
    <source>
        <dbReference type="ARBA" id="ARBA00038283"/>
    </source>
</evidence>
<organism evidence="3 4">
    <name type="scientific">Faucicola atlantae</name>
    <dbReference type="NCBI Taxonomy" id="34059"/>
    <lineage>
        <taxon>Bacteria</taxon>
        <taxon>Pseudomonadati</taxon>
        <taxon>Pseudomonadota</taxon>
        <taxon>Gammaproteobacteria</taxon>
        <taxon>Moraxellales</taxon>
        <taxon>Moraxellaceae</taxon>
        <taxon>Faucicola</taxon>
    </lineage>
</organism>
<sequence>MNGLELSMNDRVVKHNDFIEASLNLDLVEQRLIFLAIIKARKHSDDVAETLKSEFIIHANDYVKVFNVERHTAYESLKNGVKGLLDAKFLYRYENKNNNVAQRGYNLASWVEYVDNEACVTIKFSPDVVPLIIGLNNKFTSYELQQIVNLQSRYAVRLYEMLIRWRDTGKLIISLEDLRFGLGIQKAEYQLMSNFKSRVLDLAITQINQYTDIEAIYEQKKNGRKIIGFEFTFTIKCEQVEEPDFFSDEKPKKTKSKKSRLPLPIMTSLSEHELLLTKTKAEEYIHKKQITDEKHKANIFKLAEKEGWGLETIKKEQDIYRQKNEKILAEIATEKQIEKANKIAWLEEQRINQEFIEKFEALSELEQKGVLFKVQELIKNIPIINKSFERAVAENQAHKDIMYRTYFKQVMEKENY</sequence>
<dbReference type="GO" id="GO:0003887">
    <property type="term" value="F:DNA-directed DNA polymerase activity"/>
    <property type="evidence" value="ECO:0007669"/>
    <property type="project" value="InterPro"/>
</dbReference>
<comment type="caution">
    <text evidence="3">The sequence shown here is derived from an EMBL/GenBank/DDBJ whole genome shotgun (WGS) entry which is preliminary data.</text>
</comment>
<dbReference type="InterPro" id="IPR000525">
    <property type="entry name" value="Initiator_Rep_WH1"/>
</dbReference>
<dbReference type="InterPro" id="IPR036390">
    <property type="entry name" value="WH_DNA-bd_sf"/>
</dbReference>
<reference evidence="3 4" key="1">
    <citation type="submission" date="2016-06" db="EMBL/GenBank/DDBJ databases">
        <title>Draft genome of Moraxella atlantae CCUG 59586.</title>
        <authorList>
            <person name="Salva-Serra F."/>
            <person name="Engstrom-Jakobsson H."/>
            <person name="Thorell K."/>
            <person name="Gonzales-Siles L."/>
            <person name="Karlsson R."/>
            <person name="Boulund F."/>
            <person name="Engstrand L."/>
            <person name="Kristiansson E."/>
            <person name="Moore E."/>
        </authorList>
    </citation>
    <scope>NUCLEOTIDE SEQUENCE [LARGE SCALE GENOMIC DNA]</scope>
    <source>
        <strain evidence="3 4">CCUG 59586</strain>
    </source>
</reference>
<name>A0A1B8QGE5_9GAMM</name>
<accession>A0A1B8QGE5</accession>
<feature type="domain" description="Initiator Rep protein WH1" evidence="2">
    <location>
        <begin position="12"/>
        <end position="162"/>
    </location>
</feature>
<evidence type="ECO:0000259" key="2">
    <source>
        <dbReference type="Pfam" id="PF01051"/>
    </source>
</evidence>
<dbReference type="Pfam" id="PF21205">
    <property type="entry name" value="Rep3_C"/>
    <property type="match status" value="1"/>
</dbReference>
<protein>
    <recommendedName>
        <fullName evidence="2">Initiator Rep protein WH1 domain-containing protein</fullName>
    </recommendedName>
</protein>
<dbReference type="RefSeq" id="WP_067336412.1">
    <property type="nucleotide sequence ID" value="NZ_LZNA01000030.1"/>
</dbReference>
<evidence type="ECO:0000313" key="4">
    <source>
        <dbReference type="Proteomes" id="UP000092616"/>
    </source>
</evidence>
<gene>
    <name evidence="3" type="ORF">A9306_06870</name>
</gene>
<dbReference type="SUPFAM" id="SSF46785">
    <property type="entry name" value="Winged helix' DNA-binding domain"/>
    <property type="match status" value="2"/>
</dbReference>
<dbReference type="InterPro" id="IPR036388">
    <property type="entry name" value="WH-like_DNA-bd_sf"/>
</dbReference>
<keyword evidence="4" id="KW-1185">Reference proteome</keyword>
<dbReference type="Proteomes" id="UP000092616">
    <property type="component" value="Unassembled WGS sequence"/>
</dbReference>
<dbReference type="EMBL" id="LZNA01000030">
    <property type="protein sequence ID" value="OBX81076.1"/>
    <property type="molecule type" value="Genomic_DNA"/>
</dbReference>
<dbReference type="Pfam" id="PF01051">
    <property type="entry name" value="Rep3_N"/>
    <property type="match status" value="1"/>
</dbReference>
<evidence type="ECO:0000313" key="3">
    <source>
        <dbReference type="EMBL" id="OBX81076.1"/>
    </source>
</evidence>
<dbReference type="Gene3D" id="1.10.10.10">
    <property type="entry name" value="Winged helix-like DNA-binding domain superfamily/Winged helix DNA-binding domain"/>
    <property type="match status" value="2"/>
</dbReference>
<dbReference type="GO" id="GO:0006270">
    <property type="term" value="P:DNA replication initiation"/>
    <property type="evidence" value="ECO:0007669"/>
    <property type="project" value="InterPro"/>
</dbReference>
<comment type="similarity">
    <text evidence="1">Belongs to the initiator RepB protein family.</text>
</comment>